<dbReference type="Proteomes" id="UP000035904">
    <property type="component" value="Unassembled WGS sequence"/>
</dbReference>
<accession>A0A0J1KK85</accession>
<dbReference type="PATRIC" id="fig|1392.242.peg.1399"/>
<evidence type="ECO:0000259" key="2">
    <source>
        <dbReference type="Pfam" id="PF00534"/>
    </source>
</evidence>
<evidence type="ECO:0000256" key="1">
    <source>
        <dbReference type="ARBA" id="ARBA00022679"/>
    </source>
</evidence>
<proteinExistence type="predicted"/>
<comment type="caution">
    <text evidence="3">The sequence shown here is derived from an EMBL/GenBank/DDBJ whole genome shotgun (WGS) entry which is preliminary data.</text>
</comment>
<feature type="domain" description="Glycosyl transferase family 1" evidence="2">
    <location>
        <begin position="179"/>
        <end position="336"/>
    </location>
</feature>
<dbReference type="Gene3D" id="3.40.50.2000">
    <property type="entry name" value="Glycogen Phosphorylase B"/>
    <property type="match status" value="2"/>
</dbReference>
<dbReference type="PANTHER" id="PTHR46401">
    <property type="entry name" value="GLYCOSYLTRANSFERASE WBBK-RELATED"/>
    <property type="match status" value="1"/>
</dbReference>
<dbReference type="CDD" id="cd03809">
    <property type="entry name" value="GT4_MtfB-like"/>
    <property type="match status" value="1"/>
</dbReference>
<dbReference type="GO" id="GO:0016757">
    <property type="term" value="F:glycosyltransferase activity"/>
    <property type="evidence" value="ECO:0007669"/>
    <property type="project" value="UniProtKB-KW"/>
</dbReference>
<evidence type="ECO:0000313" key="3">
    <source>
        <dbReference type="EMBL" id="KLV17050.1"/>
    </source>
</evidence>
<keyword evidence="1 3" id="KW-0808">Transferase</keyword>
<name>A0A0J1KK85_BACAN</name>
<dbReference type="GO" id="GO:0009103">
    <property type="term" value="P:lipopolysaccharide biosynthetic process"/>
    <property type="evidence" value="ECO:0007669"/>
    <property type="project" value="TreeGrafter"/>
</dbReference>
<sequence>MRKIYINGRFLTQKTTGVQRVAEEIVKEIDNLLEDKELSKEFNFIILTPKNVIKNIKLKRIQVQQVGLLKGHLWEQLELPIYSRGDILINFCNTGPLFKREQVVFIHDAAIYSKPDGFSKKFVAWYKMVYKLVSKFSRGIITVSNFSKEELISNLPDVASKIRVIKIGVDHIEKVEKDEEILKKFNLEKDNFMLAVGSLHPNKNFKAILSALDHMQNFAGQVVIAGGIDKKVVSEETSGFGGNITYVGYVTDEELCGLYSNAKVFIFPSIYEGFGLPPIEAMRLGCPVIASNVASIPEVCKDGAVYFNPIEPSELVEKIKLFYNNQIDKNELTTKALKIAKGYTWKKTAVELIDTLREK</sequence>
<dbReference type="AlphaFoldDB" id="A0A0J1KK85"/>
<dbReference type="EMBL" id="LDPG01000013">
    <property type="protein sequence ID" value="KLV17050.1"/>
    <property type="molecule type" value="Genomic_DNA"/>
</dbReference>
<evidence type="ECO:0000313" key="4">
    <source>
        <dbReference type="Proteomes" id="UP000035904"/>
    </source>
</evidence>
<keyword evidence="3" id="KW-0328">Glycosyltransferase</keyword>
<dbReference type="InterPro" id="IPR001296">
    <property type="entry name" value="Glyco_trans_1"/>
</dbReference>
<reference evidence="3 4" key="1">
    <citation type="submission" date="2015-05" db="EMBL/GenBank/DDBJ databases">
        <title>Whole genome sequence and identification of bacterial endophytes from Costus igneus.</title>
        <authorList>
            <person name="Lee Y.P."/>
            <person name="Gan H.M."/>
            <person name="Eng W."/>
            <person name="Wheatley M.S."/>
            <person name="Caraballo A."/>
            <person name="Polter S."/>
            <person name="Savka M.A."/>
            <person name="Hudson A.O."/>
        </authorList>
    </citation>
    <scope>NUCLEOTIDE SEQUENCE [LARGE SCALE GENOMIC DNA]</scope>
    <source>
        <strain evidence="3 4">RIT375</strain>
    </source>
</reference>
<dbReference type="Pfam" id="PF00534">
    <property type="entry name" value="Glycos_transf_1"/>
    <property type="match status" value="1"/>
</dbReference>
<organism evidence="3 4">
    <name type="scientific">Bacillus anthracis</name>
    <name type="common">anthrax bacterium</name>
    <dbReference type="NCBI Taxonomy" id="1392"/>
    <lineage>
        <taxon>Bacteria</taxon>
        <taxon>Bacillati</taxon>
        <taxon>Bacillota</taxon>
        <taxon>Bacilli</taxon>
        <taxon>Bacillales</taxon>
        <taxon>Bacillaceae</taxon>
        <taxon>Bacillus</taxon>
        <taxon>Bacillus cereus group</taxon>
    </lineage>
</organism>
<dbReference type="RefSeq" id="WP_047956916.1">
    <property type="nucleotide sequence ID" value="NZ_LDPG01000013.1"/>
</dbReference>
<protein>
    <submittedName>
        <fullName evidence="3">Mannosyltransferase</fullName>
    </submittedName>
</protein>
<dbReference type="SUPFAM" id="SSF53756">
    <property type="entry name" value="UDP-Glycosyltransferase/glycogen phosphorylase"/>
    <property type="match status" value="1"/>
</dbReference>
<dbReference type="PANTHER" id="PTHR46401:SF2">
    <property type="entry name" value="GLYCOSYLTRANSFERASE WBBK-RELATED"/>
    <property type="match status" value="1"/>
</dbReference>
<gene>
    <name evidence="3" type="ORF">ABW01_17650</name>
</gene>